<evidence type="ECO:0000256" key="25">
    <source>
        <dbReference type="ARBA" id="ARBA00023201"/>
    </source>
</evidence>
<keyword evidence="16" id="KW-0805">Transcription regulation</keyword>
<comment type="caution">
    <text evidence="29">Lacks conserved residue(s) required for the propagation of feature annotation.</text>
</comment>
<keyword evidence="11" id="KW-0732">Signal</keyword>
<evidence type="ECO:0000256" key="27">
    <source>
        <dbReference type="ARBA" id="ARBA00023274"/>
    </source>
</evidence>
<dbReference type="SMART" id="SM00430">
    <property type="entry name" value="HOLI"/>
    <property type="match status" value="1"/>
</dbReference>
<evidence type="ECO:0000256" key="26">
    <source>
        <dbReference type="ARBA" id="ARBA00023242"/>
    </source>
</evidence>
<feature type="disulfide bond" evidence="29">
    <location>
        <begin position="877"/>
        <end position="886"/>
    </location>
</feature>
<keyword evidence="8 29" id="KW-0245">EGF-like domain</keyword>
<evidence type="ECO:0000256" key="3">
    <source>
        <dbReference type="ARBA" id="ARBA00005993"/>
    </source>
</evidence>
<keyword evidence="7 30" id="KW-0894">Sodium channel</keyword>
<evidence type="ECO:0000256" key="8">
    <source>
        <dbReference type="ARBA" id="ARBA00022536"/>
    </source>
</evidence>
<evidence type="ECO:0000313" key="34">
    <source>
        <dbReference type="Proteomes" id="UP000005239"/>
    </source>
</evidence>
<feature type="transmembrane region" description="Helical" evidence="32">
    <location>
        <begin position="1657"/>
        <end position="1684"/>
    </location>
</feature>
<dbReference type="GO" id="GO:1990904">
    <property type="term" value="C:ribonucleoprotein complex"/>
    <property type="evidence" value="ECO:0007669"/>
    <property type="project" value="UniProtKB-KW"/>
</dbReference>
<feature type="disulfide bond" evidence="29">
    <location>
        <begin position="1136"/>
        <end position="1145"/>
    </location>
</feature>
<evidence type="ECO:0000256" key="10">
    <source>
        <dbReference type="ARBA" id="ARBA00022723"/>
    </source>
</evidence>
<dbReference type="SMART" id="SM00181">
    <property type="entry name" value="EGF"/>
    <property type="match status" value="13"/>
</dbReference>
<evidence type="ECO:0000256" key="16">
    <source>
        <dbReference type="ARBA" id="ARBA00023015"/>
    </source>
</evidence>
<protein>
    <submittedName>
        <fullName evidence="33">Ion channel</fullName>
    </submittedName>
</protein>
<feature type="disulfide bond" evidence="29">
    <location>
        <begin position="937"/>
        <end position="954"/>
    </location>
</feature>
<comment type="subcellular location">
    <subcellularLocation>
        <location evidence="2">Membrane</location>
        <topology evidence="2">Multi-pass membrane protein</topology>
    </subcellularLocation>
    <subcellularLocation>
        <location evidence="1">Nucleus</location>
    </subcellularLocation>
</comment>
<comment type="similarity">
    <text evidence="4 30">Belongs to the amiloride-sensitive sodium channel (TC 1.A.6) family.</text>
</comment>
<dbReference type="SUPFAM" id="SSF57196">
    <property type="entry name" value="EGF/Laminin"/>
    <property type="match status" value="8"/>
</dbReference>
<keyword evidence="25 30" id="KW-0739">Sodium transport</keyword>
<evidence type="ECO:0000256" key="20">
    <source>
        <dbReference type="ARBA" id="ARBA00023136"/>
    </source>
</evidence>
<keyword evidence="20 32" id="KW-0472">Membrane</keyword>
<dbReference type="FunFam" id="3.30.1330.30:FF:000058">
    <property type="entry name" value="Ribosomal protein"/>
    <property type="match status" value="1"/>
</dbReference>
<dbReference type="PANTHER" id="PTHR12916">
    <property type="entry name" value="CYTOCHROME C OXIDASE POLYPEPTIDE VIC-2"/>
    <property type="match status" value="1"/>
</dbReference>
<feature type="transmembrane region" description="Helical" evidence="32">
    <location>
        <begin position="1735"/>
        <end position="1754"/>
    </location>
</feature>
<dbReference type="PROSITE" id="PS51843">
    <property type="entry name" value="NR_LBD"/>
    <property type="match status" value="1"/>
</dbReference>
<evidence type="ECO:0000256" key="5">
    <source>
        <dbReference type="ARBA" id="ARBA00007337"/>
    </source>
</evidence>
<evidence type="ECO:0000256" key="15">
    <source>
        <dbReference type="ARBA" id="ARBA00022989"/>
    </source>
</evidence>
<dbReference type="InterPro" id="IPR004037">
    <property type="entry name" value="Ribosomal_eL8-like_CS"/>
</dbReference>
<dbReference type="GO" id="GO:0042254">
    <property type="term" value="P:ribosome biogenesis"/>
    <property type="evidence" value="ECO:0007669"/>
    <property type="project" value="InterPro"/>
</dbReference>
<dbReference type="CDD" id="cd00054">
    <property type="entry name" value="EGF_CA"/>
    <property type="match status" value="6"/>
</dbReference>
<feature type="disulfide bond" evidence="29">
    <location>
        <begin position="1188"/>
        <end position="1197"/>
    </location>
</feature>
<keyword evidence="34" id="KW-1185">Reference proteome</keyword>
<evidence type="ECO:0000256" key="6">
    <source>
        <dbReference type="ARBA" id="ARBA00022448"/>
    </source>
</evidence>
<dbReference type="SMART" id="SM00179">
    <property type="entry name" value="EGF_CA"/>
    <property type="match status" value="11"/>
</dbReference>
<feature type="disulfide bond" evidence="29">
    <location>
        <begin position="917"/>
        <end position="926"/>
    </location>
</feature>
<dbReference type="Pfam" id="PF00858">
    <property type="entry name" value="ASC"/>
    <property type="match status" value="1"/>
</dbReference>
<proteinExistence type="inferred from homology"/>
<evidence type="ECO:0000256" key="28">
    <source>
        <dbReference type="ARBA" id="ARBA00023303"/>
    </source>
</evidence>
<feature type="disulfide bond" evidence="29">
    <location>
        <begin position="858"/>
        <end position="875"/>
    </location>
</feature>
<dbReference type="PROSITE" id="PS50026">
    <property type="entry name" value="EGF_3"/>
    <property type="match status" value="13"/>
</dbReference>
<keyword evidence="10" id="KW-0479">Metal-binding</keyword>
<name>A0A2A6C4U2_PRIPA</name>
<feature type="disulfide bond" evidence="29">
    <location>
        <begin position="1270"/>
        <end position="1279"/>
    </location>
</feature>
<dbReference type="EnsemblMetazoa" id="PPA14291.1">
    <property type="protein sequence ID" value="PPA14291.1"/>
    <property type="gene ID" value="WBGene00103845"/>
</dbReference>
<dbReference type="Gene3D" id="1.10.565.10">
    <property type="entry name" value="Retinoid X Receptor"/>
    <property type="match status" value="1"/>
</dbReference>
<evidence type="ECO:0000256" key="2">
    <source>
        <dbReference type="ARBA" id="ARBA00004141"/>
    </source>
</evidence>
<dbReference type="Gene3D" id="3.30.50.10">
    <property type="entry name" value="Erythroid Transcription Factor GATA-1, subunit A"/>
    <property type="match status" value="1"/>
</dbReference>
<keyword evidence="23" id="KW-0675">Receptor</keyword>
<feature type="disulfide bond" evidence="29">
    <location>
        <begin position="710"/>
        <end position="720"/>
    </location>
</feature>
<feature type="disulfide bond" evidence="29">
    <location>
        <begin position="694"/>
        <end position="703"/>
    </location>
</feature>
<dbReference type="PROSITE" id="PS01082">
    <property type="entry name" value="RIBOSOMAL_L7AE"/>
    <property type="match status" value="1"/>
</dbReference>
<feature type="disulfide bond" evidence="29">
    <location>
        <begin position="733"/>
        <end position="742"/>
    </location>
</feature>
<dbReference type="InterPro" id="IPR004038">
    <property type="entry name" value="Ribosomal_eL8/eL30/eS12/Gad45"/>
</dbReference>
<sequence>TIQYQFVNLVADGMVAQKTSAELKEDVGKNVFSYIPSPKVMPALNVISTYGKCVNSTGKTNPSVTSDAITFAFNKFIQPLAKKIIAKVDGMKKSKKADKAVKTEVFKIATAGLTKKLIQNFLDAVKSKMTQPVWNCGVPVLNEFMETKNYDMFDQSDSAHFGVDSCRACAAFFRRTVSLNKTYICRQSNERCDVSKDAKFACRRCRYKRCLEIGMHPKNVHSKFDTRIKDENVSSDDEKPAKKFTRNSDNEMHSDPGPSRRPQPLISALLYSAPATTPILRQLSEQYRILLAVRRSCEHMLRTQAMGMESRIVTNPEVVFPATIGHLGRSVRGTLQAYIDFAVSCFPEMQTFDENEKWILLKTFKTCMFIFEGVYRVKKFMPGNNKVVMITSMTYLDVDNLDHYVSDAGDIHDKEHIKKLCRELTVQSMLLWLGPVLDKAEITEVEAIAIIGLLFWPNYLVKATKRVIDVSYQYQQRIFVELQTYYRDVLCLDDYSSRVAHITSILLCVQGIMQRLKEDMEIYRLLNVFDSNDLVYNATKIYDRVEQWKDFFPHHSTPTSREMALVPYLIFISIILPISESKCSSGYGCVVSYCPKALQVDTDCSCTQCTCLSTCLTGTTCDELKATPACDPCIANPCPTNYECSSFLGSRTCVCNAGFTGYNCEFAIGNQCQSYPCLNGGTCSGTTTTYTCACPTGFRGTQCQTSGSVCSGVTCVNGTCIPVLDNTQGVCNCPTNWQGAACDEPVLIRSCGSACSGTCYKAVAVLNTTAFTKYDEPTMSLTRCKQLMDANPAAEFYIVAGSLCYLGSDPRLTTISTATECDNRCLGEWTQKCGDNENVRLYNYPYTSEPTQCTASICGPATTGYCVEKNNSYECVCKPGTSGTNCQTAGTPCTRFGCLNGATCLPTDDNSAARCICARGFSGDKCDKIDQCYFTPCKNGGSCSSASNAAGYTCSCNSAYYGDNCENYKACVSSPCANGGTCVNSAPGAYTCTCKEGWQGTECDVDVDECSVAAASTPVNELCENGGTCQNTIGSYNCACIPGTEGFDCSVNPDDCNMTYTGPDNNIYPNLCIYLDKNAECEDGFNNYTCACSAGYQGERCMEDVDECANAAAASEVLCENFGTCVNTLGSYHCNCIYGTYGFNCSENPDDCALSKSTIDGVEYPNECIARDKNANCTDGFGTYYCECTQYWTGPHCLTDVDECSFAPQPCVNFGTCVNTPGYYDCLCINGTEGHDCQINPDDCINVTACNTVDPFANCTDGFATFTCTCGPDYTLQYCDLEMIIYKVLQLIGGGSSNEAELIAMLRDLLRNPSKMKDLVPFVIGLQSRENRTKMSWAVEDLVMWMTYEEKKLDLQRDLMGWNDVVLGNCFTFNHFNNTDRSYLMRSDGAQGGLKAALKLNSEEYVPWTETTAIMTFIHPNTETIFSESPRYNAEPSAMTTIQSTEANHRSRYERLGGRYGKCVKSIREVNSYYYEGSYTTDGCLRSCYQDEVKMACQCMDSRYPMPEKEVACELPDRKCVDSITAKGDVSTWAKCSCPLPCKNSQFDARYTVAPFVRSSYKCNAYNSVERLNDTSCGDLHGETDYVIVNVQVPRIIINIFQETPAWTLNRIIGNIGGLGGVLRFFIAWAIFIGWIGAISRGILLAGQSFSSGSNEWYVVIGCASFVRRFFFVYYGIQFFGITAERFVATLWWEWYEKQGVDTVAILLGITIALELVSALFAYSETFGFTGKSEYAAIVFILFGIVAMAGGLSAEAKKARLQARAEARAAGKKEEVTKRPNMVRFGIQNVTRAIETREAQLVLIAHDVDPLEVVIFLPALCRKFRIPYAVVKGKAALGTVVRRKVTVPEWSDLVKLGVTKDIGDWS</sequence>
<dbReference type="InterPro" id="IPR018097">
    <property type="entry name" value="EGF_Ca-bd_CS"/>
</dbReference>
<evidence type="ECO:0000256" key="4">
    <source>
        <dbReference type="ARBA" id="ARBA00007193"/>
    </source>
</evidence>
<evidence type="ECO:0000256" key="17">
    <source>
        <dbReference type="ARBA" id="ARBA00023053"/>
    </source>
</evidence>
<keyword evidence="22" id="KW-0804">Transcription</keyword>
<keyword evidence="27" id="KW-0687">Ribonucleoprotein</keyword>
<dbReference type="FunFam" id="2.10.25.10:FF:000100">
    <property type="entry name" value="neurogenic locus notch homolog protein 3"/>
    <property type="match status" value="1"/>
</dbReference>
<dbReference type="PANTHER" id="PTHR12916:SF9">
    <property type="entry name" value="NEUROGENIC LOCUS NOTCH HOMOLOG PROTEIN 1-RELATED"/>
    <property type="match status" value="1"/>
</dbReference>
<feature type="transmembrane region" description="Helical" evidence="32">
    <location>
        <begin position="1704"/>
        <end position="1723"/>
    </location>
</feature>
<dbReference type="Pfam" id="PF00105">
    <property type="entry name" value="zf-C4"/>
    <property type="match status" value="1"/>
</dbReference>
<feature type="compositionally biased region" description="Basic and acidic residues" evidence="31">
    <location>
        <begin position="226"/>
        <end position="254"/>
    </location>
</feature>
<dbReference type="InterPro" id="IPR029064">
    <property type="entry name" value="Ribosomal_eL30-like_sf"/>
</dbReference>
<evidence type="ECO:0000256" key="30">
    <source>
        <dbReference type="RuleBase" id="RU000679"/>
    </source>
</evidence>
<evidence type="ECO:0000313" key="33">
    <source>
        <dbReference type="EnsemblMetazoa" id="PPA14291.1"/>
    </source>
</evidence>
<dbReference type="GO" id="GO:0008270">
    <property type="term" value="F:zinc ion binding"/>
    <property type="evidence" value="ECO:0007669"/>
    <property type="project" value="UniProtKB-KW"/>
</dbReference>
<dbReference type="Proteomes" id="UP000005239">
    <property type="component" value="Unassembled WGS sequence"/>
</dbReference>
<dbReference type="InterPro" id="IPR035500">
    <property type="entry name" value="NHR-like_dom_sf"/>
</dbReference>
<dbReference type="SUPFAM" id="SSF48508">
    <property type="entry name" value="Nuclear receptor ligand-binding domain"/>
    <property type="match status" value="1"/>
</dbReference>
<dbReference type="Pfam" id="PF00104">
    <property type="entry name" value="Hormone_recep"/>
    <property type="match status" value="1"/>
</dbReference>
<feature type="disulfide bond" evidence="29">
    <location>
        <begin position="956"/>
        <end position="965"/>
    </location>
</feature>
<dbReference type="PROSITE" id="PS01187">
    <property type="entry name" value="EGF_CA"/>
    <property type="match status" value="3"/>
</dbReference>
<dbReference type="InterPro" id="IPR009030">
    <property type="entry name" value="Growth_fac_rcpt_cys_sf"/>
</dbReference>
<evidence type="ECO:0000256" key="11">
    <source>
        <dbReference type="ARBA" id="ARBA00022729"/>
    </source>
</evidence>
<dbReference type="Pfam" id="PF07645">
    <property type="entry name" value="EGF_CA"/>
    <property type="match status" value="3"/>
</dbReference>
<feature type="transmembrane region" description="Helical" evidence="32">
    <location>
        <begin position="1625"/>
        <end position="1645"/>
    </location>
</feature>
<dbReference type="SUPFAM" id="SSF57716">
    <property type="entry name" value="Glucocorticoid receptor-like (DNA-binding domain)"/>
    <property type="match status" value="1"/>
</dbReference>
<reference evidence="33" key="2">
    <citation type="submission" date="2022-06" db="UniProtKB">
        <authorList>
            <consortium name="EnsemblMetazoa"/>
        </authorList>
    </citation>
    <scope>IDENTIFICATION</scope>
    <source>
        <strain evidence="33">PS312</strain>
    </source>
</reference>
<accession>A0A8R1YFB5</accession>
<evidence type="ECO:0000256" key="7">
    <source>
        <dbReference type="ARBA" id="ARBA00022461"/>
    </source>
</evidence>
<feature type="disulfide bond" evidence="29">
    <location>
        <begin position="655"/>
        <end position="664"/>
    </location>
</feature>
<keyword evidence="13" id="KW-0863">Zinc-finger</keyword>
<feature type="region of interest" description="Disordered" evidence="31">
    <location>
        <begin position="226"/>
        <end position="261"/>
    </location>
</feature>
<dbReference type="InterPro" id="IPR001873">
    <property type="entry name" value="ENaC"/>
</dbReference>
<dbReference type="GO" id="GO:0000978">
    <property type="term" value="F:RNA polymerase II cis-regulatory region sequence-specific DNA binding"/>
    <property type="evidence" value="ECO:0007669"/>
    <property type="project" value="InterPro"/>
</dbReference>
<dbReference type="PROSITE" id="PS00010">
    <property type="entry name" value="ASX_HYDROXYL"/>
    <property type="match status" value="6"/>
</dbReference>
<evidence type="ECO:0000256" key="19">
    <source>
        <dbReference type="ARBA" id="ARBA00023125"/>
    </source>
</evidence>
<evidence type="ECO:0000256" key="24">
    <source>
        <dbReference type="ARBA" id="ARBA00023180"/>
    </source>
</evidence>
<reference evidence="34" key="1">
    <citation type="journal article" date="2008" name="Nat. Genet.">
        <title>The Pristionchus pacificus genome provides a unique perspective on nematode lifestyle and parasitism.</title>
        <authorList>
            <person name="Dieterich C."/>
            <person name="Clifton S.W."/>
            <person name="Schuster L.N."/>
            <person name="Chinwalla A."/>
            <person name="Delehaunty K."/>
            <person name="Dinkelacker I."/>
            <person name="Fulton L."/>
            <person name="Fulton R."/>
            <person name="Godfrey J."/>
            <person name="Minx P."/>
            <person name="Mitreva M."/>
            <person name="Roeseler W."/>
            <person name="Tian H."/>
            <person name="Witte H."/>
            <person name="Yang S.P."/>
            <person name="Wilson R.K."/>
            <person name="Sommer R.J."/>
        </authorList>
    </citation>
    <scope>NUCLEOTIDE SEQUENCE [LARGE SCALE GENOMIC DNA]</scope>
    <source>
        <strain evidence="34">PS312</strain>
    </source>
</reference>
<dbReference type="PRINTS" id="PR00881">
    <property type="entry name" value="L7ARS6FAMILY"/>
</dbReference>
<dbReference type="GO" id="GO:0016020">
    <property type="term" value="C:membrane"/>
    <property type="evidence" value="ECO:0007669"/>
    <property type="project" value="UniProtKB-SubCell"/>
</dbReference>
<keyword evidence="15 32" id="KW-1133">Transmembrane helix</keyword>
<evidence type="ECO:0000256" key="12">
    <source>
        <dbReference type="ARBA" id="ARBA00022737"/>
    </source>
</evidence>
<keyword evidence="17" id="KW-0915">Sodium</keyword>
<keyword evidence="14" id="KW-0862">Zinc</keyword>
<keyword evidence="6 30" id="KW-0813">Transport</keyword>
<evidence type="ECO:0000256" key="14">
    <source>
        <dbReference type="ARBA" id="ARBA00022833"/>
    </source>
</evidence>
<feature type="disulfide bond" evidence="29">
    <location>
        <begin position="1092"/>
        <end position="1101"/>
    </location>
</feature>
<evidence type="ECO:0000256" key="18">
    <source>
        <dbReference type="ARBA" id="ARBA00023065"/>
    </source>
</evidence>
<dbReference type="InterPro" id="IPR049636">
    <property type="entry name" value="HNF4-like_DBD"/>
</dbReference>
<dbReference type="SUPFAM" id="SSF57184">
    <property type="entry name" value="Growth factor receptor domain"/>
    <property type="match status" value="1"/>
</dbReference>
<dbReference type="SUPFAM" id="SSF55315">
    <property type="entry name" value="L30e-like"/>
    <property type="match status" value="1"/>
</dbReference>
<dbReference type="Pfam" id="PF00008">
    <property type="entry name" value="EGF"/>
    <property type="match status" value="3"/>
</dbReference>
<dbReference type="InterPro" id="IPR000536">
    <property type="entry name" value="Nucl_hrmn_rcpt_lig-bd"/>
</dbReference>
<keyword evidence="28 30" id="KW-0407">Ion channel</keyword>
<dbReference type="FunFam" id="2.10.25.10:FF:000122">
    <property type="entry name" value="Protein crumbs homolog 2"/>
    <property type="match status" value="1"/>
</dbReference>
<dbReference type="Gene3D" id="3.30.1330.30">
    <property type="match status" value="1"/>
</dbReference>
<dbReference type="InterPro" id="IPR018492">
    <property type="entry name" value="Ribosomal_eL8/Nhp2"/>
</dbReference>
<dbReference type="GO" id="GO:0003700">
    <property type="term" value="F:DNA-binding transcription factor activity"/>
    <property type="evidence" value="ECO:0007669"/>
    <property type="project" value="InterPro"/>
</dbReference>
<comment type="similarity">
    <text evidence="5">Belongs to the eukaryotic ribosomal protein eL8 family.</text>
</comment>
<dbReference type="PROSITE" id="PS01186">
    <property type="entry name" value="EGF_2"/>
    <property type="match status" value="5"/>
</dbReference>
<keyword evidence="24" id="KW-0325">Glycoprotein</keyword>
<dbReference type="InterPro" id="IPR001628">
    <property type="entry name" value="Znf_hrmn_rcpt"/>
</dbReference>
<organism evidence="33 34">
    <name type="scientific">Pristionchus pacificus</name>
    <name type="common">Parasitic nematode worm</name>
    <dbReference type="NCBI Taxonomy" id="54126"/>
    <lineage>
        <taxon>Eukaryota</taxon>
        <taxon>Metazoa</taxon>
        <taxon>Ecdysozoa</taxon>
        <taxon>Nematoda</taxon>
        <taxon>Chromadorea</taxon>
        <taxon>Rhabditida</taxon>
        <taxon>Rhabditina</taxon>
        <taxon>Diplogasteromorpha</taxon>
        <taxon>Diplogasteroidea</taxon>
        <taxon>Neodiplogasteridae</taxon>
        <taxon>Pristionchus</taxon>
    </lineage>
</organism>
<dbReference type="InterPro" id="IPR013032">
    <property type="entry name" value="EGF-like_CS"/>
</dbReference>
<dbReference type="InterPro" id="IPR049883">
    <property type="entry name" value="NOTCH1_EGF-like"/>
</dbReference>
<dbReference type="Pfam" id="PF12661">
    <property type="entry name" value="hEGF"/>
    <property type="match status" value="2"/>
</dbReference>
<keyword evidence="12" id="KW-0677">Repeat</keyword>
<evidence type="ECO:0000256" key="32">
    <source>
        <dbReference type="SAM" id="Phobius"/>
    </source>
</evidence>
<evidence type="ECO:0000256" key="1">
    <source>
        <dbReference type="ARBA" id="ARBA00004123"/>
    </source>
</evidence>
<dbReference type="PROSITE" id="PS51030">
    <property type="entry name" value="NUCLEAR_REC_DBD_2"/>
    <property type="match status" value="1"/>
</dbReference>
<dbReference type="GO" id="GO:0005272">
    <property type="term" value="F:sodium channel activity"/>
    <property type="evidence" value="ECO:0007669"/>
    <property type="project" value="UniProtKB-KW"/>
</dbReference>
<dbReference type="Gene3D" id="2.10.25.10">
    <property type="entry name" value="Laminin"/>
    <property type="match status" value="9"/>
</dbReference>
<feature type="disulfide bond" evidence="29">
    <location>
        <begin position="1040"/>
        <end position="1049"/>
    </location>
</feature>
<keyword evidence="18 30" id="KW-0406">Ion transport</keyword>
<dbReference type="Pfam" id="PF01248">
    <property type="entry name" value="Ribosomal_L7Ae"/>
    <property type="match status" value="1"/>
</dbReference>
<evidence type="ECO:0000256" key="31">
    <source>
        <dbReference type="SAM" id="MobiDB-lite"/>
    </source>
</evidence>
<dbReference type="InterPro" id="IPR013088">
    <property type="entry name" value="Znf_NHR/GATA"/>
</dbReference>
<evidence type="ECO:0000256" key="23">
    <source>
        <dbReference type="ARBA" id="ARBA00023170"/>
    </source>
</evidence>
<evidence type="ECO:0000256" key="13">
    <source>
        <dbReference type="ARBA" id="ARBA00022771"/>
    </source>
</evidence>
<dbReference type="GO" id="GO:0005634">
    <property type="term" value="C:nucleus"/>
    <property type="evidence" value="ECO:0007669"/>
    <property type="project" value="UniProtKB-SubCell"/>
</dbReference>
<dbReference type="InterPro" id="IPR001881">
    <property type="entry name" value="EGF-like_Ca-bd_dom"/>
</dbReference>
<feature type="disulfide bond" evidence="29">
    <location>
        <begin position="1228"/>
        <end position="1237"/>
    </location>
</feature>
<keyword evidence="9 30" id="KW-0812">Transmembrane</keyword>
<evidence type="ECO:0000256" key="29">
    <source>
        <dbReference type="PROSITE-ProRule" id="PRU00076"/>
    </source>
</evidence>
<keyword evidence="19" id="KW-0238">DNA-binding</keyword>
<dbReference type="InterPro" id="IPR000742">
    <property type="entry name" value="EGF"/>
</dbReference>
<evidence type="ECO:0000256" key="22">
    <source>
        <dbReference type="ARBA" id="ARBA00023163"/>
    </source>
</evidence>
<feature type="disulfide bond" evidence="29">
    <location>
        <begin position="898"/>
        <end position="915"/>
    </location>
</feature>
<evidence type="ECO:0000256" key="9">
    <source>
        <dbReference type="ARBA" id="ARBA00022692"/>
    </source>
</evidence>
<keyword evidence="26" id="KW-0539">Nucleus</keyword>
<dbReference type="PROSITE" id="PS00022">
    <property type="entry name" value="EGF_1"/>
    <property type="match status" value="12"/>
</dbReference>
<dbReference type="CDD" id="cd06960">
    <property type="entry name" value="NR_DBD_HNF4A"/>
    <property type="match status" value="1"/>
</dbReference>
<keyword evidence="21 29" id="KW-1015">Disulfide bond</keyword>
<feature type="disulfide bond" evidence="29">
    <location>
        <begin position="994"/>
        <end position="1003"/>
    </location>
</feature>
<evidence type="ECO:0000256" key="21">
    <source>
        <dbReference type="ARBA" id="ARBA00023157"/>
    </source>
</evidence>
<dbReference type="SMART" id="SM00399">
    <property type="entry name" value="ZnF_C4"/>
    <property type="match status" value="1"/>
</dbReference>
<dbReference type="GO" id="GO:0005509">
    <property type="term" value="F:calcium ion binding"/>
    <property type="evidence" value="ECO:0007669"/>
    <property type="project" value="InterPro"/>
</dbReference>
<comment type="similarity">
    <text evidence="3">Belongs to the nuclear hormone receptor family.</text>
</comment>
<accession>A0A2A6C4U2</accession>
<dbReference type="InterPro" id="IPR000152">
    <property type="entry name" value="EGF-type_Asp/Asn_hydroxyl_site"/>
</dbReference>
<gene>
    <name evidence="33" type="primary">WBGene00103845</name>
</gene>